<dbReference type="AlphaFoldDB" id="A0A654TRD1"/>
<gene>
    <name evidence="1" type="ORF">ERS007688_02785</name>
</gene>
<organism evidence="1 2">
    <name type="scientific">Mycobacterium tuberculosis</name>
    <dbReference type="NCBI Taxonomy" id="1773"/>
    <lineage>
        <taxon>Bacteria</taxon>
        <taxon>Bacillati</taxon>
        <taxon>Actinomycetota</taxon>
        <taxon>Actinomycetes</taxon>
        <taxon>Mycobacteriales</taxon>
        <taxon>Mycobacteriaceae</taxon>
        <taxon>Mycobacterium</taxon>
        <taxon>Mycobacterium tuberculosis complex</taxon>
    </lineage>
</organism>
<dbReference type="Proteomes" id="UP000046947">
    <property type="component" value="Unassembled WGS sequence"/>
</dbReference>
<evidence type="ECO:0000313" key="1">
    <source>
        <dbReference type="EMBL" id="CFE59426.1"/>
    </source>
</evidence>
<proteinExistence type="predicted"/>
<evidence type="ECO:0000313" key="2">
    <source>
        <dbReference type="Proteomes" id="UP000046947"/>
    </source>
</evidence>
<sequence length="81" mass="8023">MRTGRNNIDACCNGSCDTSDCIPLITVGTDAIAPSTTGVTAADAVVAIPATWVPTYAANPAKLTGGRLNGANVAATDFAPA</sequence>
<name>A0A654TRD1_MYCTX</name>
<dbReference type="EMBL" id="CFOH01000509">
    <property type="protein sequence ID" value="CFE59426.1"/>
    <property type="molecule type" value="Genomic_DNA"/>
</dbReference>
<protein>
    <submittedName>
        <fullName evidence="1">Uncharacterized protein</fullName>
    </submittedName>
</protein>
<accession>A0A654TRD1</accession>
<reference evidence="1 2" key="1">
    <citation type="submission" date="2015-03" db="EMBL/GenBank/DDBJ databases">
        <authorList>
            <consortium name="Pathogen Informatics"/>
        </authorList>
    </citation>
    <scope>NUCLEOTIDE SEQUENCE [LARGE SCALE GENOMIC DNA]</scope>
    <source>
        <strain evidence="1 2">H09601792</strain>
    </source>
</reference>